<dbReference type="OrthoDB" id="167576at2759"/>
<evidence type="ECO:0000256" key="1">
    <source>
        <dbReference type="ARBA" id="ARBA00010193"/>
    </source>
</evidence>
<evidence type="ECO:0000256" key="3">
    <source>
        <dbReference type="ARBA" id="ARBA00022801"/>
    </source>
</evidence>
<keyword evidence="3 5" id="KW-0378">Hydrolase</keyword>
<evidence type="ECO:0000313" key="10">
    <source>
        <dbReference type="Proteomes" id="UP000654370"/>
    </source>
</evidence>
<evidence type="ECO:0000256" key="5">
    <source>
        <dbReference type="PROSITE-ProRule" id="PRU00239"/>
    </source>
</evidence>
<feature type="active site" evidence="5">
    <location>
        <position position="338"/>
    </location>
</feature>
<dbReference type="PROSITE" id="PS50203">
    <property type="entry name" value="CALPAIN_CAT"/>
    <property type="match status" value="1"/>
</dbReference>
<dbReference type="InterPro" id="IPR001300">
    <property type="entry name" value="Peptidase_C2_calpain_cat"/>
</dbReference>
<name>A0A8H7ULF9_MORIS</name>
<keyword evidence="4 5" id="KW-0788">Thiol protease</keyword>
<organism evidence="9 10">
    <name type="scientific">Mortierella isabellina</name>
    <name type="common">Filamentous fungus</name>
    <name type="synonym">Umbelopsis isabellina</name>
    <dbReference type="NCBI Taxonomy" id="91625"/>
    <lineage>
        <taxon>Eukaryota</taxon>
        <taxon>Fungi</taxon>
        <taxon>Fungi incertae sedis</taxon>
        <taxon>Mucoromycota</taxon>
        <taxon>Mucoromycotina</taxon>
        <taxon>Umbelopsidomycetes</taxon>
        <taxon>Umbelopsidales</taxon>
        <taxon>Umbelopsidaceae</taxon>
        <taxon>Umbelopsis</taxon>
    </lineage>
</organism>
<dbReference type="PANTHER" id="PTHR46143:SF1">
    <property type="entry name" value="CALPAIN-7"/>
    <property type="match status" value="1"/>
</dbReference>
<feature type="compositionally biased region" description="Basic and acidic residues" evidence="7">
    <location>
        <begin position="94"/>
        <end position="108"/>
    </location>
</feature>
<dbReference type="SUPFAM" id="SSF116846">
    <property type="entry name" value="MIT domain"/>
    <property type="match status" value="2"/>
</dbReference>
<feature type="region of interest" description="Disordered" evidence="7">
    <location>
        <begin position="81"/>
        <end position="108"/>
    </location>
</feature>
<dbReference type="AlphaFoldDB" id="A0A8H7ULF9"/>
<dbReference type="EMBL" id="JAEPQZ010000001">
    <property type="protein sequence ID" value="KAG2186112.1"/>
    <property type="molecule type" value="Genomic_DNA"/>
</dbReference>
<dbReference type="InterPro" id="IPR038765">
    <property type="entry name" value="Papain-like_cys_pep_sf"/>
</dbReference>
<keyword evidence="6" id="KW-0175">Coiled coil</keyword>
<dbReference type="Gene3D" id="1.20.58.80">
    <property type="entry name" value="Phosphotransferase system, lactose/cellobiose-type IIA subunit"/>
    <property type="match status" value="2"/>
</dbReference>
<gene>
    <name evidence="9" type="ORF">INT43_002550</name>
</gene>
<dbReference type="SMART" id="SM00745">
    <property type="entry name" value="MIT"/>
    <property type="match status" value="2"/>
</dbReference>
<evidence type="ECO:0000256" key="2">
    <source>
        <dbReference type="ARBA" id="ARBA00022670"/>
    </source>
</evidence>
<dbReference type="InterPro" id="IPR022683">
    <property type="entry name" value="Calpain_III"/>
</dbReference>
<proteinExistence type="inferred from homology"/>
<dbReference type="Gene3D" id="2.60.120.380">
    <property type="match status" value="3"/>
</dbReference>
<feature type="active site" evidence="5">
    <location>
        <position position="542"/>
    </location>
</feature>
<evidence type="ECO:0000256" key="7">
    <source>
        <dbReference type="SAM" id="MobiDB-lite"/>
    </source>
</evidence>
<dbReference type="InterPro" id="IPR051297">
    <property type="entry name" value="PalB/RIM13"/>
</dbReference>
<evidence type="ECO:0000259" key="8">
    <source>
        <dbReference type="PROSITE" id="PS50203"/>
    </source>
</evidence>
<comment type="caution">
    <text evidence="9">The sequence shown here is derived from an EMBL/GenBank/DDBJ whole genome shotgun (WGS) entry which is preliminary data.</text>
</comment>
<protein>
    <recommendedName>
        <fullName evidence="8">Calpain catalytic domain-containing protein</fullName>
    </recommendedName>
</protein>
<dbReference type="SUPFAM" id="SSF54001">
    <property type="entry name" value="Cysteine proteinases"/>
    <property type="match status" value="1"/>
</dbReference>
<dbReference type="InterPro" id="IPR007330">
    <property type="entry name" value="MIT_dom"/>
</dbReference>
<dbReference type="Pfam" id="PF04212">
    <property type="entry name" value="MIT"/>
    <property type="match status" value="2"/>
</dbReference>
<feature type="non-terminal residue" evidence="9">
    <location>
        <position position="1"/>
    </location>
</feature>
<dbReference type="Pfam" id="PF00648">
    <property type="entry name" value="Peptidase_C2"/>
    <property type="match status" value="1"/>
</dbReference>
<dbReference type="CDD" id="cd00044">
    <property type="entry name" value="CysPc"/>
    <property type="match status" value="1"/>
</dbReference>
<reference evidence="9" key="1">
    <citation type="submission" date="2020-12" db="EMBL/GenBank/DDBJ databases">
        <title>Metabolic potential, ecology and presence of endohyphal bacteria is reflected in genomic diversity of Mucoromycotina.</title>
        <authorList>
            <person name="Muszewska A."/>
            <person name="Okrasinska A."/>
            <person name="Steczkiewicz K."/>
            <person name="Drgas O."/>
            <person name="Orlowska M."/>
            <person name="Perlinska-Lenart U."/>
            <person name="Aleksandrzak-Piekarczyk T."/>
            <person name="Szatraj K."/>
            <person name="Zielenkiewicz U."/>
            <person name="Pilsyk S."/>
            <person name="Malc E."/>
            <person name="Mieczkowski P."/>
            <person name="Kruszewska J.S."/>
            <person name="Biernat P."/>
            <person name="Pawlowska J."/>
        </authorList>
    </citation>
    <scope>NUCLEOTIDE SEQUENCE</scope>
    <source>
        <strain evidence="9">WA0000067209</strain>
    </source>
</reference>
<sequence>AAYDAARSAVESDNSGAYTEAREAYIDAIQLLDRLLVEKQDRADEAERQLIIQKSAEYSNRAEQLYRYSFTAIISSHPDASQHAISHDRKSHKNIVESGRDKSSNIEDDYWEPKSEAAVLLEKAHFTLDQAVLNEEKEIMDHSLELYKDAAETFLTAYRKLPKNDERCKICHELCMQAMNKVEELKRNSSANGHFLSPPSRDSHHDTRSISSITSSVHSMTISNSGASDIGNAKCKTDENSVKKLSSAEIDLLKMTSNVNGKLFLPWMEEADLREKFTFNESFVDPDGSLPLSALQRAKFGGWKRPCEIMRNPKMIELVSRQVPMRDSALVQDVVTDCSFVASLCVSAAYERKFRKQDGLQLITSCIYPQNKYGQPCYNPSGKYMIKLHYNGIKRKVKNFLKLSHSLNSSLVVDDLLPVSRDGTLMCTFSTNHEELWAPIIEKAYMKLMGGYDFPGSNSGIDLYTLTGWIPEHIFVEDKDFVANNVWDRLMGGQKYGDVLVTISTGEMSEETAAERGLVPTHAYAVIDIREVNGVRFMQVKNPWSHLRWKGPYSHVDKERWSPELTKALNYDPSLAMEYDDGIFWIDFDSVCQNFVSIHLNWNPELFMYRWALHIPWHGDIGPKKDTYNLGYNPQFKLVVNVPEKKTSAVWLLMSKHIMVTEQKNIDFITLHVYNDTTGERVYHHGKAYKEGTYVNSPHILVRFNAPSGTSTYTLVFSQHEKLKTLYFSLKVFSFSPFQLTEVPQTYPIEQKISGTWTEQTSGGNASNASFMNNPQWKLSILPSELAETTKYGVIITLEAPKDFAVHLLLIDGGKRVASFSAREVVSQTDSYQHGFCCCELRDIKSGNYTIIASTYEPGLVGDFLLTVCSNTQYTIDSIPAEGAGMFRKVINSEWIVGYNAMGCSTYRNYHRNPRYLLEIRELTTIRVRLQTDSIDPIPPTNITIYEKHPTSIFGREVATSGPYTNVIQGVATGDTVLTQNAHGYVMVFATHQKDVAGKFVAYVYSDRPVNVRQDKVASM</sequence>
<evidence type="ECO:0000256" key="6">
    <source>
        <dbReference type="SAM" id="Coils"/>
    </source>
</evidence>
<dbReference type="SMART" id="SM00720">
    <property type="entry name" value="calpain_III"/>
    <property type="match status" value="1"/>
</dbReference>
<dbReference type="PANTHER" id="PTHR46143">
    <property type="entry name" value="CALPAIN-7"/>
    <property type="match status" value="1"/>
</dbReference>
<dbReference type="GO" id="GO:0006508">
    <property type="term" value="P:proteolysis"/>
    <property type="evidence" value="ECO:0007669"/>
    <property type="project" value="UniProtKB-KW"/>
</dbReference>
<accession>A0A8H7ULF9</accession>
<dbReference type="SMART" id="SM00230">
    <property type="entry name" value="CysPc"/>
    <property type="match status" value="1"/>
</dbReference>
<feature type="region of interest" description="Disordered" evidence="7">
    <location>
        <begin position="189"/>
        <end position="209"/>
    </location>
</feature>
<evidence type="ECO:0000313" key="9">
    <source>
        <dbReference type="EMBL" id="KAG2186112.1"/>
    </source>
</evidence>
<feature type="active site" evidence="5">
    <location>
        <position position="522"/>
    </location>
</feature>
<keyword evidence="2 5" id="KW-0645">Protease</keyword>
<evidence type="ECO:0000256" key="4">
    <source>
        <dbReference type="ARBA" id="ARBA00022807"/>
    </source>
</evidence>
<dbReference type="SUPFAM" id="SSF49758">
    <property type="entry name" value="Calpain large subunit, middle domain (domain III)"/>
    <property type="match status" value="3"/>
</dbReference>
<dbReference type="InterPro" id="IPR036213">
    <property type="entry name" value="Calpain_III_sf"/>
</dbReference>
<dbReference type="Gene3D" id="3.90.70.10">
    <property type="entry name" value="Cysteine proteinases"/>
    <property type="match status" value="1"/>
</dbReference>
<dbReference type="GO" id="GO:0004198">
    <property type="term" value="F:calcium-dependent cysteine-type endopeptidase activity"/>
    <property type="evidence" value="ECO:0007669"/>
    <property type="project" value="InterPro"/>
</dbReference>
<feature type="domain" description="Calpain catalytic" evidence="8">
    <location>
        <begin position="277"/>
        <end position="604"/>
    </location>
</feature>
<feature type="coiled-coil region" evidence="6">
    <location>
        <begin position="29"/>
        <end position="56"/>
    </location>
</feature>
<keyword evidence="10" id="KW-1185">Reference proteome</keyword>
<dbReference type="Proteomes" id="UP000654370">
    <property type="component" value="Unassembled WGS sequence"/>
</dbReference>
<dbReference type="InterPro" id="IPR036181">
    <property type="entry name" value="MIT_dom_sf"/>
</dbReference>
<comment type="similarity">
    <text evidence="1">Belongs to the peptidase C2 family. PalB/RIM13 subfamily.</text>
</comment>